<feature type="transmembrane region" description="Helical" evidence="1">
    <location>
        <begin position="7"/>
        <end position="25"/>
    </location>
</feature>
<keyword evidence="1" id="KW-1133">Transmembrane helix</keyword>
<dbReference type="Proteomes" id="UP001597079">
    <property type="component" value="Unassembled WGS sequence"/>
</dbReference>
<reference evidence="3" key="1">
    <citation type="journal article" date="2019" name="Int. J. Syst. Evol. Microbiol.">
        <title>The Global Catalogue of Microorganisms (GCM) 10K type strain sequencing project: providing services to taxonomists for standard genome sequencing and annotation.</title>
        <authorList>
            <consortium name="The Broad Institute Genomics Platform"/>
            <consortium name="The Broad Institute Genome Sequencing Center for Infectious Disease"/>
            <person name="Wu L."/>
            <person name="Ma J."/>
        </authorList>
    </citation>
    <scope>NUCLEOTIDE SEQUENCE [LARGE SCALE GENOMIC DNA]</scope>
    <source>
        <strain evidence="3">CGMCC 1.12286</strain>
    </source>
</reference>
<evidence type="ECO:0000313" key="3">
    <source>
        <dbReference type="Proteomes" id="UP001597079"/>
    </source>
</evidence>
<name>A0ABW4JN64_9BACL</name>
<sequence length="127" mass="14791">MRKGFIFTINALLVLISFFCGYLTLGQHKVWGIGIFAFAIISYIAIVVFSRLHLRQLALRIDVIDFILAFREYEELHLSGIPKGSPAWFDAIQEFERRLENKPVNWKLTFSHVKEEASLEFEQSLQK</sequence>
<keyword evidence="3" id="KW-1185">Reference proteome</keyword>
<evidence type="ECO:0000256" key="1">
    <source>
        <dbReference type="SAM" id="Phobius"/>
    </source>
</evidence>
<keyword evidence="1" id="KW-0812">Transmembrane</keyword>
<accession>A0ABW4JN64</accession>
<organism evidence="2 3">
    <name type="scientific">Alicyclobacillus fodiniaquatilis</name>
    <dbReference type="NCBI Taxonomy" id="1661150"/>
    <lineage>
        <taxon>Bacteria</taxon>
        <taxon>Bacillati</taxon>
        <taxon>Bacillota</taxon>
        <taxon>Bacilli</taxon>
        <taxon>Bacillales</taxon>
        <taxon>Alicyclobacillaceae</taxon>
        <taxon>Alicyclobacillus</taxon>
    </lineage>
</organism>
<gene>
    <name evidence="2" type="ORF">ACFSB2_16375</name>
</gene>
<dbReference type="EMBL" id="JBHUCX010000045">
    <property type="protein sequence ID" value="MFD1676282.1"/>
    <property type="molecule type" value="Genomic_DNA"/>
</dbReference>
<proteinExistence type="predicted"/>
<feature type="transmembrane region" description="Helical" evidence="1">
    <location>
        <begin position="31"/>
        <end position="50"/>
    </location>
</feature>
<evidence type="ECO:0000313" key="2">
    <source>
        <dbReference type="EMBL" id="MFD1676282.1"/>
    </source>
</evidence>
<protein>
    <submittedName>
        <fullName evidence="2">Uncharacterized protein</fullName>
    </submittedName>
</protein>
<keyword evidence="1" id="KW-0472">Membrane</keyword>
<dbReference type="RefSeq" id="WP_377944178.1">
    <property type="nucleotide sequence ID" value="NZ_JBHUCX010000045.1"/>
</dbReference>
<comment type="caution">
    <text evidence="2">The sequence shown here is derived from an EMBL/GenBank/DDBJ whole genome shotgun (WGS) entry which is preliminary data.</text>
</comment>